<evidence type="ECO:0000256" key="1">
    <source>
        <dbReference type="SAM" id="MobiDB-lite"/>
    </source>
</evidence>
<accession>A0A016W908</accession>
<keyword evidence="3" id="KW-1185">Reference proteome</keyword>
<sequence>MFKSLGYSFVLLREVYFEGYCFDRVCNQDIRNRFGVAAITGKLRNLVCECMPTFLVLNREPSAKSALIYVLGKRPKGRLKQRWLKREPNTLHAYLKLAGIHSDQAHDRARWRQRTSKAGPATKRDKR</sequence>
<reference evidence="3" key="1">
    <citation type="journal article" date="2015" name="Nat. Genet.">
        <title>The genome and transcriptome of the zoonotic hookworm Ancylostoma ceylanicum identify infection-specific gene families.</title>
        <authorList>
            <person name="Schwarz E.M."/>
            <person name="Hu Y."/>
            <person name="Antoshechkin I."/>
            <person name="Miller M.M."/>
            <person name="Sternberg P.W."/>
            <person name="Aroian R.V."/>
        </authorList>
    </citation>
    <scope>NUCLEOTIDE SEQUENCE</scope>
    <source>
        <strain evidence="3">HY135</strain>
    </source>
</reference>
<dbReference type="AlphaFoldDB" id="A0A016W908"/>
<proteinExistence type="predicted"/>
<organism evidence="2 3">
    <name type="scientific">Ancylostoma ceylanicum</name>
    <dbReference type="NCBI Taxonomy" id="53326"/>
    <lineage>
        <taxon>Eukaryota</taxon>
        <taxon>Metazoa</taxon>
        <taxon>Ecdysozoa</taxon>
        <taxon>Nematoda</taxon>
        <taxon>Chromadorea</taxon>
        <taxon>Rhabditida</taxon>
        <taxon>Rhabditina</taxon>
        <taxon>Rhabditomorpha</taxon>
        <taxon>Strongyloidea</taxon>
        <taxon>Ancylostomatidae</taxon>
        <taxon>Ancylostomatinae</taxon>
        <taxon>Ancylostoma</taxon>
    </lineage>
</organism>
<dbReference type="EMBL" id="JARK01000534">
    <property type="protein sequence ID" value="EYC36090.1"/>
    <property type="molecule type" value="Genomic_DNA"/>
</dbReference>
<gene>
    <name evidence="2" type="primary">Acey_s0934.g3104</name>
    <name evidence="2" type="ORF">Y032_0934g3104</name>
</gene>
<dbReference type="Proteomes" id="UP000024635">
    <property type="component" value="Unassembled WGS sequence"/>
</dbReference>
<protein>
    <submittedName>
        <fullName evidence="2">Uncharacterized protein</fullName>
    </submittedName>
</protein>
<feature type="region of interest" description="Disordered" evidence="1">
    <location>
        <begin position="103"/>
        <end position="127"/>
    </location>
</feature>
<name>A0A016W908_9BILA</name>
<evidence type="ECO:0000313" key="2">
    <source>
        <dbReference type="EMBL" id="EYC36090.1"/>
    </source>
</evidence>
<comment type="caution">
    <text evidence="2">The sequence shown here is derived from an EMBL/GenBank/DDBJ whole genome shotgun (WGS) entry which is preliminary data.</text>
</comment>
<evidence type="ECO:0000313" key="3">
    <source>
        <dbReference type="Proteomes" id="UP000024635"/>
    </source>
</evidence>